<reference evidence="3" key="1">
    <citation type="journal article" date="2005" name="Nature">
        <title>The map-based sequence of the rice genome.</title>
        <authorList>
            <consortium name="International rice genome sequencing project (IRGSP)"/>
            <person name="Matsumoto T."/>
            <person name="Wu J."/>
            <person name="Kanamori H."/>
            <person name="Katayose Y."/>
            <person name="Fujisawa M."/>
            <person name="Namiki N."/>
            <person name="Mizuno H."/>
            <person name="Yamamoto K."/>
            <person name="Antonio B.A."/>
            <person name="Baba T."/>
            <person name="Sakata K."/>
            <person name="Nagamura Y."/>
            <person name="Aoki H."/>
            <person name="Arikawa K."/>
            <person name="Arita K."/>
            <person name="Bito T."/>
            <person name="Chiden Y."/>
            <person name="Fujitsuka N."/>
            <person name="Fukunaka R."/>
            <person name="Hamada M."/>
            <person name="Harada C."/>
            <person name="Hayashi A."/>
            <person name="Hijishita S."/>
            <person name="Honda M."/>
            <person name="Hosokawa S."/>
            <person name="Ichikawa Y."/>
            <person name="Idonuma A."/>
            <person name="Iijima M."/>
            <person name="Ikeda M."/>
            <person name="Ikeno M."/>
            <person name="Ito K."/>
            <person name="Ito S."/>
            <person name="Ito T."/>
            <person name="Ito Y."/>
            <person name="Ito Y."/>
            <person name="Iwabuchi A."/>
            <person name="Kamiya K."/>
            <person name="Karasawa W."/>
            <person name="Kurita K."/>
            <person name="Katagiri S."/>
            <person name="Kikuta A."/>
            <person name="Kobayashi H."/>
            <person name="Kobayashi N."/>
            <person name="Machita K."/>
            <person name="Maehara T."/>
            <person name="Masukawa M."/>
            <person name="Mizubayashi T."/>
            <person name="Mukai Y."/>
            <person name="Nagasaki H."/>
            <person name="Nagata Y."/>
            <person name="Naito S."/>
            <person name="Nakashima M."/>
            <person name="Nakama Y."/>
            <person name="Nakamichi Y."/>
            <person name="Nakamura M."/>
            <person name="Meguro A."/>
            <person name="Negishi M."/>
            <person name="Ohta I."/>
            <person name="Ohta T."/>
            <person name="Okamoto M."/>
            <person name="Ono N."/>
            <person name="Saji S."/>
            <person name="Sakaguchi M."/>
            <person name="Sakai K."/>
            <person name="Shibata M."/>
            <person name="Shimokawa T."/>
            <person name="Song J."/>
            <person name="Takazaki Y."/>
            <person name="Terasawa K."/>
            <person name="Tsugane M."/>
            <person name="Tsuji K."/>
            <person name="Ueda S."/>
            <person name="Waki K."/>
            <person name="Yamagata H."/>
            <person name="Yamamoto M."/>
            <person name="Yamamoto S."/>
            <person name="Yamane H."/>
            <person name="Yoshiki S."/>
            <person name="Yoshihara R."/>
            <person name="Yukawa K."/>
            <person name="Zhong H."/>
            <person name="Yano M."/>
            <person name="Yuan Q."/>
            <person name="Ouyang S."/>
            <person name="Liu J."/>
            <person name="Jones K.M."/>
            <person name="Gansberger K."/>
            <person name="Moffat K."/>
            <person name="Hill J."/>
            <person name="Bera J."/>
            <person name="Fadrosh D."/>
            <person name="Jin S."/>
            <person name="Johri S."/>
            <person name="Kim M."/>
            <person name="Overton L."/>
            <person name="Reardon M."/>
            <person name="Tsitrin T."/>
            <person name="Vuong H."/>
            <person name="Weaver B."/>
            <person name="Ciecko A."/>
            <person name="Tallon L."/>
            <person name="Jackson J."/>
            <person name="Pai G."/>
            <person name="Aken S.V."/>
            <person name="Utterback T."/>
            <person name="Reidmuller S."/>
            <person name="Feldblyum T."/>
            <person name="Hsiao J."/>
            <person name="Zismann V."/>
            <person name="Iobst S."/>
            <person name="de Vazeille A.R."/>
            <person name="Buell C.R."/>
            <person name="Ying K."/>
            <person name="Li Y."/>
            <person name="Lu T."/>
            <person name="Huang Y."/>
            <person name="Zhao Q."/>
            <person name="Feng Q."/>
            <person name="Zhang L."/>
            <person name="Zhu J."/>
            <person name="Weng Q."/>
            <person name="Mu J."/>
            <person name="Lu Y."/>
            <person name="Fan D."/>
            <person name="Liu Y."/>
            <person name="Guan J."/>
            <person name="Zhang Y."/>
            <person name="Yu S."/>
            <person name="Liu X."/>
            <person name="Zhang Y."/>
            <person name="Hong G."/>
            <person name="Han B."/>
            <person name="Choisne N."/>
            <person name="Demange N."/>
            <person name="Orjeda G."/>
            <person name="Samain S."/>
            <person name="Cattolico L."/>
            <person name="Pelletier E."/>
            <person name="Couloux A."/>
            <person name="Segurens B."/>
            <person name="Wincker P."/>
            <person name="D'Hont A."/>
            <person name="Scarpelli C."/>
            <person name="Weissenbach J."/>
            <person name="Salanoubat M."/>
            <person name="Quetier F."/>
            <person name="Yu Y."/>
            <person name="Kim H.R."/>
            <person name="Rambo T."/>
            <person name="Currie J."/>
            <person name="Collura K."/>
            <person name="Luo M."/>
            <person name="Yang T."/>
            <person name="Ammiraju J.S.S."/>
            <person name="Engler F."/>
            <person name="Soderlund C."/>
            <person name="Wing R.A."/>
            <person name="Palmer L.E."/>
            <person name="de la Bastide M."/>
            <person name="Spiegel L."/>
            <person name="Nascimento L."/>
            <person name="Zutavern T."/>
            <person name="O'Shaughnessy A."/>
            <person name="Dike S."/>
            <person name="Dedhia N."/>
            <person name="Preston R."/>
            <person name="Balija V."/>
            <person name="McCombie W.R."/>
            <person name="Chow T."/>
            <person name="Chen H."/>
            <person name="Chung M."/>
            <person name="Chen C."/>
            <person name="Shaw J."/>
            <person name="Wu H."/>
            <person name="Hsiao K."/>
            <person name="Chao Y."/>
            <person name="Chu M."/>
            <person name="Cheng C."/>
            <person name="Hour A."/>
            <person name="Lee P."/>
            <person name="Lin S."/>
            <person name="Lin Y."/>
            <person name="Liou J."/>
            <person name="Liu S."/>
            <person name="Hsing Y."/>
            <person name="Raghuvanshi S."/>
            <person name="Mohanty A."/>
            <person name="Bharti A.K."/>
            <person name="Gaur A."/>
            <person name="Gupta V."/>
            <person name="Kumar D."/>
            <person name="Ravi V."/>
            <person name="Vij S."/>
            <person name="Kapur A."/>
            <person name="Khurana P."/>
            <person name="Khurana P."/>
            <person name="Khurana J.P."/>
            <person name="Tyagi A.K."/>
            <person name="Gaikwad K."/>
            <person name="Singh A."/>
            <person name="Dalal V."/>
            <person name="Srivastava S."/>
            <person name="Dixit A."/>
            <person name="Pal A.K."/>
            <person name="Ghazi I.A."/>
            <person name="Yadav M."/>
            <person name="Pandit A."/>
            <person name="Bhargava A."/>
            <person name="Sureshbabu K."/>
            <person name="Batra K."/>
            <person name="Sharma T.R."/>
            <person name="Mohapatra T."/>
            <person name="Singh N.K."/>
            <person name="Messing J."/>
            <person name="Nelson A.B."/>
            <person name="Fuks G."/>
            <person name="Kavchok S."/>
            <person name="Keizer G."/>
            <person name="Linton E."/>
            <person name="Llaca V."/>
            <person name="Song R."/>
            <person name="Tanyolac B."/>
            <person name="Young S."/>
            <person name="Ho-Il K."/>
            <person name="Hahn J.H."/>
            <person name="Sangsakoo G."/>
            <person name="Vanavichit A."/>
            <person name="de Mattos Luiz.A.T."/>
            <person name="Zimmer P.D."/>
            <person name="Malone G."/>
            <person name="Dellagostin O."/>
            <person name="de Oliveira A.C."/>
            <person name="Bevan M."/>
            <person name="Bancroft I."/>
            <person name="Minx P."/>
            <person name="Cordum H."/>
            <person name="Wilson R."/>
            <person name="Cheng Z."/>
            <person name="Jin W."/>
            <person name="Jiang J."/>
            <person name="Leong S.A."/>
            <person name="Iwama H."/>
            <person name="Gojobori T."/>
            <person name="Itoh T."/>
            <person name="Niimura Y."/>
            <person name="Fujii Y."/>
            <person name="Habara T."/>
            <person name="Sakai H."/>
            <person name="Sato Y."/>
            <person name="Wilson G."/>
            <person name="Kumar K."/>
            <person name="McCouch S."/>
            <person name="Juretic N."/>
            <person name="Hoen D."/>
            <person name="Wright S."/>
            <person name="Bruskiewich R."/>
            <person name="Bureau T."/>
            <person name="Miyao A."/>
            <person name="Hirochika H."/>
            <person name="Nishikawa T."/>
            <person name="Kadowaki K."/>
            <person name="Sugiura M."/>
            <person name="Burr B."/>
            <person name="Sasaki T."/>
        </authorList>
    </citation>
    <scope>NUCLEOTIDE SEQUENCE [LARGE SCALE GENOMIC DNA]</scope>
    <source>
        <strain evidence="3">cv. Nipponbare</strain>
    </source>
</reference>
<evidence type="ECO:0000256" key="1">
    <source>
        <dbReference type="SAM" id="MobiDB-lite"/>
    </source>
</evidence>
<feature type="compositionally biased region" description="Low complexity" evidence="1">
    <location>
        <begin position="124"/>
        <end position="136"/>
    </location>
</feature>
<dbReference type="Proteomes" id="UP000000763">
    <property type="component" value="Chromosome 3"/>
</dbReference>
<dbReference type="AlphaFoldDB" id="Q75KA3"/>
<gene>
    <name evidence="2" type="primary">OSJNBb0106M04.13</name>
</gene>
<accession>Q75KA3</accession>
<feature type="region of interest" description="Disordered" evidence="1">
    <location>
        <begin position="102"/>
        <end position="197"/>
    </location>
</feature>
<evidence type="ECO:0000313" key="2">
    <source>
        <dbReference type="EMBL" id="AAR87330.1"/>
    </source>
</evidence>
<proteinExistence type="predicted"/>
<name>Q75KA3_ORYSJ</name>
<feature type="compositionally biased region" description="Low complexity" evidence="1">
    <location>
        <begin position="164"/>
        <end position="176"/>
    </location>
</feature>
<evidence type="ECO:0000313" key="3">
    <source>
        <dbReference type="Proteomes" id="UP000000763"/>
    </source>
</evidence>
<organism evidence="2 3">
    <name type="scientific">Oryza sativa subsp. japonica</name>
    <name type="common">Rice</name>
    <dbReference type="NCBI Taxonomy" id="39947"/>
    <lineage>
        <taxon>Eukaryota</taxon>
        <taxon>Viridiplantae</taxon>
        <taxon>Streptophyta</taxon>
        <taxon>Embryophyta</taxon>
        <taxon>Tracheophyta</taxon>
        <taxon>Spermatophyta</taxon>
        <taxon>Magnoliopsida</taxon>
        <taxon>Liliopsida</taxon>
        <taxon>Poales</taxon>
        <taxon>Poaceae</taxon>
        <taxon>BOP clade</taxon>
        <taxon>Oryzoideae</taxon>
        <taxon>Oryzeae</taxon>
        <taxon>Oryzinae</taxon>
        <taxon>Oryza</taxon>
        <taxon>Oryza sativa</taxon>
    </lineage>
</organism>
<sequence>MREGYTVTACQDAFIIFIYPCVSELKKGARERLLALPNASRQKLLLDHGDKLLQDHDAPFGTAPAPNSNLPRAGAVPNGWRRRSTGSAAACGLAAARGLGGGVRGRQRGGWPTVRGLGGDAGAGRRAAAQGLAGSARPGGGTGAGRRRAGSAAARGLGGDAGAGRRAAAQGLAGSARPGGGTGAGRRRAGSAAARGLGGDAGAGRLAAARGLAG</sequence>
<reference evidence="3" key="2">
    <citation type="journal article" date="2008" name="Nucleic Acids Res.">
        <title>The rice annotation project database (RAP-DB): 2008 update.</title>
        <authorList>
            <consortium name="The rice annotation project (RAP)"/>
        </authorList>
    </citation>
    <scope>GENOME REANNOTATION</scope>
    <source>
        <strain evidence="3">cv. Nipponbare</strain>
    </source>
</reference>
<protein>
    <submittedName>
        <fullName evidence="2">Uncharacterized protein</fullName>
    </submittedName>
</protein>
<dbReference type="EMBL" id="AC107207">
    <property type="protein sequence ID" value="AAR87330.1"/>
    <property type="molecule type" value="Genomic_DNA"/>
</dbReference>